<dbReference type="RefSeq" id="WP_264485353.1">
    <property type="nucleotide sequence ID" value="NZ_JAPDDT010000001.1"/>
</dbReference>
<gene>
    <name evidence="1" type="ORF">OKA05_01690</name>
</gene>
<name>A0ABT3GCH4_9BACT</name>
<dbReference type="InterPro" id="IPR013321">
    <property type="entry name" value="Arc_rbn_hlx_hlx"/>
</dbReference>
<dbReference type="Gene3D" id="1.10.1220.10">
    <property type="entry name" value="Met repressor-like"/>
    <property type="match status" value="1"/>
</dbReference>
<protein>
    <recommendedName>
        <fullName evidence="3">Arc-like DNA binding domain-containing protein</fullName>
    </recommendedName>
</protein>
<dbReference type="EMBL" id="JAPDDT010000001">
    <property type="protein sequence ID" value="MCW1921244.1"/>
    <property type="molecule type" value="Genomic_DNA"/>
</dbReference>
<evidence type="ECO:0000313" key="1">
    <source>
        <dbReference type="EMBL" id="MCW1921244.1"/>
    </source>
</evidence>
<sequence>MNLTIKGIPEHVGAALKLAAERSHSSLNGEIIHRLSASLTGGNRDPETLRIAESPDDMAGAWEALAGGWVSDLSVESEIAALYETRSGGRDVDVSW</sequence>
<proteinExistence type="predicted"/>
<dbReference type="InterPro" id="IPR010985">
    <property type="entry name" value="Ribbon_hlx_hlx"/>
</dbReference>
<reference evidence="1 2" key="1">
    <citation type="submission" date="2022-10" db="EMBL/GenBank/DDBJ databases">
        <title>Luteolibacter arcticus strain CCTCC AB 2014275, whole genome shotgun sequencing project.</title>
        <authorList>
            <person name="Zhao G."/>
            <person name="Shen L."/>
        </authorList>
    </citation>
    <scope>NUCLEOTIDE SEQUENCE [LARGE SCALE GENOMIC DNA]</scope>
    <source>
        <strain evidence="1 2">CCTCC AB 2014275</strain>
    </source>
</reference>
<keyword evidence="2" id="KW-1185">Reference proteome</keyword>
<dbReference type="SUPFAM" id="SSF47598">
    <property type="entry name" value="Ribbon-helix-helix"/>
    <property type="match status" value="1"/>
</dbReference>
<organism evidence="1 2">
    <name type="scientific">Luteolibacter arcticus</name>
    <dbReference type="NCBI Taxonomy" id="1581411"/>
    <lineage>
        <taxon>Bacteria</taxon>
        <taxon>Pseudomonadati</taxon>
        <taxon>Verrucomicrobiota</taxon>
        <taxon>Verrucomicrobiia</taxon>
        <taxon>Verrucomicrobiales</taxon>
        <taxon>Verrucomicrobiaceae</taxon>
        <taxon>Luteolibacter</taxon>
    </lineage>
</organism>
<evidence type="ECO:0008006" key="3">
    <source>
        <dbReference type="Google" id="ProtNLM"/>
    </source>
</evidence>
<comment type="caution">
    <text evidence="1">The sequence shown here is derived from an EMBL/GenBank/DDBJ whole genome shotgun (WGS) entry which is preliminary data.</text>
</comment>
<evidence type="ECO:0000313" key="2">
    <source>
        <dbReference type="Proteomes" id="UP001320876"/>
    </source>
</evidence>
<accession>A0ABT3GCH4</accession>
<dbReference type="Proteomes" id="UP001320876">
    <property type="component" value="Unassembled WGS sequence"/>
</dbReference>